<feature type="domain" description="Cupin type-2" evidence="1">
    <location>
        <begin position="88"/>
        <end position="155"/>
    </location>
</feature>
<dbReference type="EMBL" id="JAUKUD010000005">
    <property type="protein sequence ID" value="KAK0742904.1"/>
    <property type="molecule type" value="Genomic_DNA"/>
</dbReference>
<protein>
    <recommendedName>
        <fullName evidence="1">Cupin type-2 domain-containing protein</fullName>
    </recommendedName>
</protein>
<dbReference type="PANTHER" id="PTHR36156">
    <property type="entry name" value="SLR2101 PROTEIN"/>
    <property type="match status" value="1"/>
</dbReference>
<comment type="caution">
    <text evidence="2">The sequence shown here is derived from an EMBL/GenBank/DDBJ whole genome shotgun (WGS) entry which is preliminary data.</text>
</comment>
<organism evidence="2 3">
    <name type="scientific">Schizothecium vesticola</name>
    <dbReference type="NCBI Taxonomy" id="314040"/>
    <lineage>
        <taxon>Eukaryota</taxon>
        <taxon>Fungi</taxon>
        <taxon>Dikarya</taxon>
        <taxon>Ascomycota</taxon>
        <taxon>Pezizomycotina</taxon>
        <taxon>Sordariomycetes</taxon>
        <taxon>Sordariomycetidae</taxon>
        <taxon>Sordariales</taxon>
        <taxon>Schizotheciaceae</taxon>
        <taxon>Schizothecium</taxon>
    </lineage>
</organism>
<sequence length="178" mass="19731">MVEDNVLPPTRFVTTHDAQGNAIFSPALQGPLTTHEIPGMLYYEAYKTFDPAPVNLNNESDIKVIRERVAEEAAISFPKPGATILRYCDWPPGGSSPLHRHVTIDFGIVIFGSMEAIMDSGETRMLRAGDVIVQRNTLHAWRNPSETEWARVVFVIQGTHPTIIGDKVMGEDLRAFGT</sequence>
<accession>A0AA40K1U9</accession>
<dbReference type="SUPFAM" id="SSF51182">
    <property type="entry name" value="RmlC-like cupins"/>
    <property type="match status" value="1"/>
</dbReference>
<evidence type="ECO:0000259" key="1">
    <source>
        <dbReference type="Pfam" id="PF07883"/>
    </source>
</evidence>
<dbReference type="Pfam" id="PF07883">
    <property type="entry name" value="Cupin_2"/>
    <property type="match status" value="1"/>
</dbReference>
<dbReference type="AlphaFoldDB" id="A0AA40K1U9"/>
<dbReference type="InterPro" id="IPR013096">
    <property type="entry name" value="Cupin_2"/>
</dbReference>
<evidence type="ECO:0000313" key="2">
    <source>
        <dbReference type="EMBL" id="KAK0742904.1"/>
    </source>
</evidence>
<dbReference type="Gene3D" id="2.60.120.10">
    <property type="entry name" value="Jelly Rolls"/>
    <property type="match status" value="1"/>
</dbReference>
<dbReference type="Proteomes" id="UP001172155">
    <property type="component" value="Unassembled WGS sequence"/>
</dbReference>
<dbReference type="InterPro" id="IPR011051">
    <property type="entry name" value="RmlC_Cupin_sf"/>
</dbReference>
<dbReference type="InterPro" id="IPR014710">
    <property type="entry name" value="RmlC-like_jellyroll"/>
</dbReference>
<dbReference type="InterPro" id="IPR047142">
    <property type="entry name" value="OryJ/VirC-like"/>
</dbReference>
<dbReference type="CDD" id="cd02231">
    <property type="entry name" value="cupin_BLL6423-like"/>
    <property type="match status" value="1"/>
</dbReference>
<proteinExistence type="predicted"/>
<gene>
    <name evidence="2" type="ORF">B0T18DRAFT_439024</name>
</gene>
<reference evidence="2" key="1">
    <citation type="submission" date="2023-06" db="EMBL/GenBank/DDBJ databases">
        <title>Genome-scale phylogeny and comparative genomics of the fungal order Sordariales.</title>
        <authorList>
            <consortium name="Lawrence Berkeley National Laboratory"/>
            <person name="Hensen N."/>
            <person name="Bonometti L."/>
            <person name="Westerberg I."/>
            <person name="Brannstrom I.O."/>
            <person name="Guillou S."/>
            <person name="Cros-Aarteil S."/>
            <person name="Calhoun S."/>
            <person name="Haridas S."/>
            <person name="Kuo A."/>
            <person name="Mondo S."/>
            <person name="Pangilinan J."/>
            <person name="Riley R."/>
            <person name="LaButti K."/>
            <person name="Andreopoulos B."/>
            <person name="Lipzen A."/>
            <person name="Chen C."/>
            <person name="Yanf M."/>
            <person name="Daum C."/>
            <person name="Ng V."/>
            <person name="Clum A."/>
            <person name="Steindorff A."/>
            <person name="Ohm R."/>
            <person name="Martin F."/>
            <person name="Silar P."/>
            <person name="Natvig D."/>
            <person name="Lalanne C."/>
            <person name="Gautier V."/>
            <person name="Ament-velasquez S.L."/>
            <person name="Kruys A."/>
            <person name="Hutchinson M.I."/>
            <person name="Powell A.J."/>
            <person name="Barry K."/>
            <person name="Miller A.N."/>
            <person name="Grigoriev I.V."/>
            <person name="Debuchy R."/>
            <person name="Gladieux P."/>
            <person name="Thoren M.H."/>
            <person name="Johannesson H."/>
        </authorList>
    </citation>
    <scope>NUCLEOTIDE SEQUENCE</scope>
    <source>
        <strain evidence="2">SMH3187-1</strain>
    </source>
</reference>
<dbReference type="PANTHER" id="PTHR36156:SF3">
    <property type="entry name" value="CUPIN 2 CONSERVED BARREL DOMAIN-CONTAINING PROTEIN"/>
    <property type="match status" value="1"/>
</dbReference>
<evidence type="ECO:0000313" key="3">
    <source>
        <dbReference type="Proteomes" id="UP001172155"/>
    </source>
</evidence>
<name>A0AA40K1U9_9PEZI</name>
<keyword evidence="3" id="KW-1185">Reference proteome</keyword>